<evidence type="ECO:0000313" key="3">
    <source>
        <dbReference type="Proteomes" id="UP000003692"/>
    </source>
</evidence>
<feature type="transmembrane region" description="Helical" evidence="1">
    <location>
        <begin position="76"/>
        <end position="100"/>
    </location>
</feature>
<keyword evidence="1" id="KW-1133">Transmembrane helix</keyword>
<dbReference type="HOGENOM" id="CLU_117592_0_0_6"/>
<evidence type="ECO:0000256" key="1">
    <source>
        <dbReference type="SAM" id="Phobius"/>
    </source>
</evidence>
<feature type="transmembrane region" description="Helical" evidence="1">
    <location>
        <begin position="36"/>
        <end position="56"/>
    </location>
</feature>
<evidence type="ECO:0000313" key="2">
    <source>
        <dbReference type="EMBL" id="EFE23077.1"/>
    </source>
</evidence>
<accession>D4F583</accession>
<sequence length="228" mass="26347">MVYNKKLDKVMGILECHALILEIYMRVNKLRLGARFSLFIVSYLPLFFIMCFIQLYTHKDYLHWGGVSLDSITVFVKYFGAVSILILFSLFGIIGLAIFLKNIKRRCKISGRRVQIIDIENKNNESISYLFTYVIPFVFQDLSTLSNVIPIGILLMVTFLIYINSSMILINPTISMSYTLYQVSYQDVECGKKRSGMILTKSKYLEEGDFIDIEDVGPKLFYAELLEE</sequence>
<dbReference type="Proteomes" id="UP000003692">
    <property type="component" value="Unassembled WGS sequence"/>
</dbReference>
<dbReference type="EMBL" id="ADGK01000128">
    <property type="protein sequence ID" value="EFE23077.1"/>
    <property type="molecule type" value="Genomic_DNA"/>
</dbReference>
<name>D4F583_EDWTA</name>
<reference evidence="2 3" key="1">
    <citation type="submission" date="2010-02" db="EMBL/GenBank/DDBJ databases">
        <authorList>
            <person name="Weinstock G."/>
            <person name="Sodergren E."/>
            <person name="Clifton S."/>
            <person name="Fulton L."/>
            <person name="Fulton B."/>
            <person name="Courtney L."/>
            <person name="Fronick C."/>
            <person name="Harrison M."/>
            <person name="Strong C."/>
            <person name="Farmer C."/>
            <person name="Delahaunty K."/>
            <person name="Markovic C."/>
            <person name="Hall O."/>
            <person name="Minx P."/>
            <person name="Tomlinson C."/>
            <person name="Mitreva M."/>
            <person name="Nelson J."/>
            <person name="Hou S."/>
            <person name="Wollam A."/>
            <person name="Pepin K.H."/>
            <person name="Johnson M."/>
            <person name="Bhonagiri V."/>
            <person name="Zhang X."/>
            <person name="Suruliraj S."/>
            <person name="Warren W."/>
            <person name="Chinwalla A."/>
            <person name="Mardis E.R."/>
            <person name="Wilson R.K."/>
        </authorList>
    </citation>
    <scope>NUCLEOTIDE SEQUENCE [LARGE SCALE GENOMIC DNA]</scope>
    <source>
        <strain evidence="2 3">ATCC 23685</strain>
    </source>
</reference>
<protein>
    <submittedName>
        <fullName evidence="2">Uncharacterized protein</fullName>
    </submittedName>
</protein>
<comment type="caution">
    <text evidence="2">The sequence shown here is derived from an EMBL/GenBank/DDBJ whole genome shotgun (WGS) entry which is preliminary data.</text>
</comment>
<gene>
    <name evidence="2" type="ORF">EDWATA_01911</name>
</gene>
<keyword evidence="1" id="KW-0472">Membrane</keyword>
<proteinExistence type="predicted"/>
<organism evidence="2 3">
    <name type="scientific">Edwardsiella tarda ATCC 23685</name>
    <dbReference type="NCBI Taxonomy" id="500638"/>
    <lineage>
        <taxon>Bacteria</taxon>
        <taxon>Pseudomonadati</taxon>
        <taxon>Pseudomonadota</taxon>
        <taxon>Gammaproteobacteria</taxon>
        <taxon>Enterobacterales</taxon>
        <taxon>Hafniaceae</taxon>
        <taxon>Edwardsiella</taxon>
    </lineage>
</organism>
<dbReference type="AlphaFoldDB" id="D4F583"/>
<feature type="transmembrane region" description="Helical" evidence="1">
    <location>
        <begin position="148"/>
        <end position="170"/>
    </location>
</feature>
<keyword evidence="1" id="KW-0812">Transmembrane</keyword>